<dbReference type="InterPro" id="IPR006119">
    <property type="entry name" value="Resolv_N"/>
</dbReference>
<name>K1XX93_9BACT</name>
<dbReference type="InterPro" id="IPR050639">
    <property type="entry name" value="SSR_resolvase"/>
</dbReference>
<dbReference type="PROSITE" id="PS00397">
    <property type="entry name" value="RECOMBINASES_1"/>
    <property type="match status" value="1"/>
</dbReference>
<evidence type="ECO:0000313" key="9">
    <source>
        <dbReference type="EMBL" id="EKD25013.1"/>
    </source>
</evidence>
<evidence type="ECO:0000256" key="4">
    <source>
        <dbReference type="PIRSR" id="PIRSR606118-50"/>
    </source>
</evidence>
<dbReference type="InterPro" id="IPR011109">
    <property type="entry name" value="DNA_bind_recombinase_dom"/>
</dbReference>
<dbReference type="InterPro" id="IPR036162">
    <property type="entry name" value="Resolvase-like_N_sf"/>
</dbReference>
<evidence type="ECO:0000259" key="8">
    <source>
        <dbReference type="PROSITE" id="PS51737"/>
    </source>
</evidence>
<comment type="caution">
    <text evidence="9">The sequence shown here is derived from an EMBL/GenBank/DDBJ whole genome shotgun (WGS) entry which is preliminary data.</text>
</comment>
<feature type="domain" description="Resolvase/invertase-type recombinase catalytic" evidence="7">
    <location>
        <begin position="14"/>
        <end position="170"/>
    </location>
</feature>
<feature type="active site" description="O-(5'-phospho-DNA)-serine intermediate" evidence="4 5">
    <location>
        <position position="22"/>
    </location>
</feature>
<dbReference type="GO" id="GO:0015074">
    <property type="term" value="P:DNA integration"/>
    <property type="evidence" value="ECO:0007669"/>
    <property type="project" value="UniProtKB-KW"/>
</dbReference>
<gene>
    <name evidence="9" type="ORF">ACD_80C00131G0016</name>
</gene>
<evidence type="ECO:0000256" key="6">
    <source>
        <dbReference type="SAM" id="Coils"/>
    </source>
</evidence>
<proteinExistence type="predicted"/>
<dbReference type="EMBL" id="AMFJ01036138">
    <property type="protein sequence ID" value="EKD25013.1"/>
    <property type="molecule type" value="Genomic_DNA"/>
</dbReference>
<sequence>MCFYTMAEIKEKQRAALYIRVSSKEQAEMYWEDLQKETIMKYIDLHNDQLEFAWERYIYTDSAVSGADEIDDRTALSQLFDDIESTSHKPFDTVIVYKLDRFARKATILFEIAERLEASGIGFRSAKEIFNTSESMWRFMFTMMWAFAEFERELILERTSDGRSSSMKKGTWMQDKYWYIRDPDTKRPSSIDEKEADIIKKIFDWYVYDWLTVTEICRRLSDWKVSIPWVRQGKNGRWVKDLYKWWDNTIRKILGDEIYIWKLYYNKTKFVKDKQKSFTRTGKKRKGTQKALPKEERVSSEFTHTPIIDEETFLKAQKRLEKKWDYKNSNENYILSGLLKCDHCKEHRPRWMLWWKGKTDNGRPCYQCNGKDWRKHNPRCDVIPLGKNDLEDFIVDNLKALIQKPELIEKFVKNSKFNENKKRRLEERLCELVEKRDKILSKKDILVDLLTEWLIDKDEFKKRLWKLSEETKEISTINSEISKTEIEIRWQVDEKIYIKSFSVLKELSQNLDKIFSNKDDTKKLLHYIIDEIIIHSKPREKGKSISWKKKDNQYIPYRIEVIFKLPQDFFKEMLKQDFSDKNDGPNFDNWGWGNPDIENNEIQGWNQKTNKTSLYSKTSRLCAVQRANSFNESITRKLLSLPIKKILLWKIFF</sequence>
<dbReference type="GO" id="GO:0003677">
    <property type="term" value="F:DNA binding"/>
    <property type="evidence" value="ECO:0007669"/>
    <property type="project" value="UniProtKB-KW"/>
</dbReference>
<dbReference type="InterPro" id="IPR025827">
    <property type="entry name" value="Zn_ribbon_recom_dom"/>
</dbReference>
<keyword evidence="6" id="KW-0175">Coiled coil</keyword>
<dbReference type="InterPro" id="IPR038109">
    <property type="entry name" value="DNA_bind_recomb_sf"/>
</dbReference>
<dbReference type="Gene3D" id="3.40.50.1390">
    <property type="entry name" value="Resolvase, N-terminal catalytic domain"/>
    <property type="match status" value="1"/>
</dbReference>
<protein>
    <recommendedName>
        <fullName evidence="10">Resolvase protein</fullName>
    </recommendedName>
</protein>
<feature type="domain" description="Recombinase" evidence="8">
    <location>
        <begin position="176"/>
        <end position="326"/>
    </location>
</feature>
<dbReference type="Pfam" id="PF07508">
    <property type="entry name" value="Recombinase"/>
    <property type="match status" value="1"/>
</dbReference>
<feature type="coiled-coil region" evidence="6">
    <location>
        <begin position="467"/>
        <end position="524"/>
    </location>
</feature>
<evidence type="ECO:0000256" key="1">
    <source>
        <dbReference type="ARBA" id="ARBA00022908"/>
    </source>
</evidence>
<evidence type="ECO:0000256" key="3">
    <source>
        <dbReference type="ARBA" id="ARBA00023172"/>
    </source>
</evidence>
<dbReference type="Pfam" id="PF13408">
    <property type="entry name" value="Zn_ribbon_recom"/>
    <property type="match status" value="1"/>
</dbReference>
<dbReference type="AlphaFoldDB" id="K1XX93"/>
<dbReference type="InterPro" id="IPR006118">
    <property type="entry name" value="Recombinase_CS"/>
</dbReference>
<dbReference type="PANTHER" id="PTHR30461">
    <property type="entry name" value="DNA-INVERTASE FROM LAMBDOID PROPHAGE"/>
    <property type="match status" value="1"/>
</dbReference>
<evidence type="ECO:0008006" key="10">
    <source>
        <dbReference type="Google" id="ProtNLM"/>
    </source>
</evidence>
<dbReference type="PANTHER" id="PTHR30461:SF23">
    <property type="entry name" value="DNA RECOMBINASE-RELATED"/>
    <property type="match status" value="1"/>
</dbReference>
<evidence type="ECO:0000256" key="2">
    <source>
        <dbReference type="ARBA" id="ARBA00023125"/>
    </source>
</evidence>
<keyword evidence="2" id="KW-0238">DNA-binding</keyword>
<dbReference type="GO" id="GO:0000150">
    <property type="term" value="F:DNA strand exchange activity"/>
    <property type="evidence" value="ECO:0007669"/>
    <property type="project" value="InterPro"/>
</dbReference>
<evidence type="ECO:0000259" key="7">
    <source>
        <dbReference type="PROSITE" id="PS51736"/>
    </source>
</evidence>
<keyword evidence="1" id="KW-0229">DNA integration</keyword>
<reference evidence="9" key="1">
    <citation type="journal article" date="2012" name="Science">
        <title>Fermentation, hydrogen, and sulfur metabolism in multiple uncultivated bacterial phyla.</title>
        <authorList>
            <person name="Wrighton K.C."/>
            <person name="Thomas B.C."/>
            <person name="Sharon I."/>
            <person name="Miller C.S."/>
            <person name="Castelle C.J."/>
            <person name="VerBerkmoes N.C."/>
            <person name="Wilkins M.J."/>
            <person name="Hettich R.L."/>
            <person name="Lipton M.S."/>
            <person name="Williams K.H."/>
            <person name="Long P.E."/>
            <person name="Banfield J.F."/>
        </authorList>
    </citation>
    <scope>NUCLEOTIDE SEQUENCE [LARGE SCALE GENOMIC DNA]</scope>
</reference>
<dbReference type="Pfam" id="PF00239">
    <property type="entry name" value="Resolvase"/>
    <property type="match status" value="1"/>
</dbReference>
<accession>K1XX93</accession>
<dbReference type="PROSITE" id="PS51736">
    <property type="entry name" value="RECOMBINASES_3"/>
    <property type="match status" value="1"/>
</dbReference>
<keyword evidence="3" id="KW-0233">DNA recombination</keyword>
<dbReference type="SMART" id="SM00857">
    <property type="entry name" value="Resolvase"/>
    <property type="match status" value="1"/>
</dbReference>
<organism evidence="9">
    <name type="scientific">uncultured bacterium</name>
    <name type="common">gcode 4</name>
    <dbReference type="NCBI Taxonomy" id="1234023"/>
    <lineage>
        <taxon>Bacteria</taxon>
        <taxon>environmental samples</taxon>
    </lineage>
</organism>
<dbReference type="SUPFAM" id="SSF53041">
    <property type="entry name" value="Resolvase-like"/>
    <property type="match status" value="1"/>
</dbReference>
<dbReference type="Gene3D" id="3.90.1750.20">
    <property type="entry name" value="Putative Large Serine Recombinase, Chain B, Domain 2"/>
    <property type="match status" value="1"/>
</dbReference>
<dbReference type="PROSITE" id="PS51737">
    <property type="entry name" value="RECOMBINASE_DNA_BIND"/>
    <property type="match status" value="1"/>
</dbReference>
<dbReference type="CDD" id="cd03768">
    <property type="entry name" value="SR_ResInv"/>
    <property type="match status" value="1"/>
</dbReference>
<evidence type="ECO:0000256" key="5">
    <source>
        <dbReference type="PROSITE-ProRule" id="PRU10137"/>
    </source>
</evidence>